<dbReference type="RefSeq" id="WP_155116985.1">
    <property type="nucleotide sequence ID" value="NZ_CANCWG010000016.1"/>
</dbReference>
<accession>A0A6I2RAU6</accession>
<name>A0A6I2RAU6_FLAPL</name>
<dbReference type="Proteomes" id="UP000434475">
    <property type="component" value="Unassembled WGS sequence"/>
</dbReference>
<dbReference type="GeneID" id="63972886"/>
<comment type="caution">
    <text evidence="1">The sequence shown here is derived from an EMBL/GenBank/DDBJ whole genome shotgun (WGS) entry which is preliminary data.</text>
</comment>
<protein>
    <submittedName>
        <fullName evidence="1">Uncharacterized protein</fullName>
    </submittedName>
</protein>
<evidence type="ECO:0000313" key="2">
    <source>
        <dbReference type="Proteomes" id="UP000434475"/>
    </source>
</evidence>
<dbReference type="AlphaFoldDB" id="A0A6I2RAU6"/>
<proteinExistence type="predicted"/>
<sequence>MVDGRELASDLAGSAHVMVIDWDVTYEFSRIVGDEWSCFGGAVRIYWPGLFDFETDDPYVHPLYTAQTIRRNFYPS</sequence>
<dbReference type="EMBL" id="WKPR01000059">
    <property type="protein sequence ID" value="MSB22931.1"/>
    <property type="molecule type" value="Genomic_DNA"/>
</dbReference>
<evidence type="ECO:0000313" key="1">
    <source>
        <dbReference type="EMBL" id="MSB22931.1"/>
    </source>
</evidence>
<organism evidence="1 2">
    <name type="scientific">Flavonifractor plautii</name>
    <name type="common">Fusobacterium plautii</name>
    <dbReference type="NCBI Taxonomy" id="292800"/>
    <lineage>
        <taxon>Bacteria</taxon>
        <taxon>Bacillati</taxon>
        <taxon>Bacillota</taxon>
        <taxon>Clostridia</taxon>
        <taxon>Eubacteriales</taxon>
        <taxon>Oscillospiraceae</taxon>
        <taxon>Flavonifractor</taxon>
    </lineage>
</organism>
<gene>
    <name evidence="1" type="ORF">GKE97_26175</name>
</gene>
<reference evidence="1 2" key="1">
    <citation type="journal article" date="2019" name="Nat. Med.">
        <title>A library of human gut bacterial isolates paired with longitudinal multiomics data enables mechanistic microbiome research.</title>
        <authorList>
            <person name="Poyet M."/>
            <person name="Groussin M."/>
            <person name="Gibbons S.M."/>
            <person name="Avila-Pacheco J."/>
            <person name="Jiang X."/>
            <person name="Kearney S.M."/>
            <person name="Perrotta A.R."/>
            <person name="Berdy B."/>
            <person name="Zhao S."/>
            <person name="Lieberman T.D."/>
            <person name="Swanson P.K."/>
            <person name="Smith M."/>
            <person name="Roesemann S."/>
            <person name="Alexander J.E."/>
            <person name="Rich S.A."/>
            <person name="Livny J."/>
            <person name="Vlamakis H."/>
            <person name="Clish C."/>
            <person name="Bullock K."/>
            <person name="Deik A."/>
            <person name="Scott J."/>
            <person name="Pierce K.A."/>
            <person name="Xavier R.J."/>
            <person name="Alm E.J."/>
        </authorList>
    </citation>
    <scope>NUCLEOTIDE SEQUENCE [LARGE SCALE GENOMIC DNA]</scope>
    <source>
        <strain evidence="1 2">BIOML-A2</strain>
    </source>
</reference>